<feature type="compositionally biased region" description="Basic and acidic residues" evidence="5">
    <location>
        <begin position="277"/>
        <end position="286"/>
    </location>
</feature>
<evidence type="ECO:0000256" key="1">
    <source>
        <dbReference type="ARBA" id="ARBA00004308"/>
    </source>
</evidence>
<evidence type="ECO:0000256" key="3">
    <source>
        <dbReference type="ARBA" id="ARBA00022737"/>
    </source>
</evidence>
<feature type="non-terminal residue" evidence="6">
    <location>
        <position position="486"/>
    </location>
</feature>
<proteinExistence type="predicted"/>
<evidence type="ECO:0000313" key="7">
    <source>
        <dbReference type="Proteomes" id="UP000579406"/>
    </source>
</evidence>
<feature type="region of interest" description="Disordered" evidence="5">
    <location>
        <begin position="154"/>
        <end position="183"/>
    </location>
</feature>
<dbReference type="SUPFAM" id="SSF46966">
    <property type="entry name" value="Spectrin repeat"/>
    <property type="match status" value="1"/>
</dbReference>
<protein>
    <submittedName>
        <fullName evidence="6">CEP68 protein</fullName>
    </submittedName>
</protein>
<dbReference type="EMBL" id="VWZY01010274">
    <property type="protein sequence ID" value="NXI57878.1"/>
    <property type="molecule type" value="Genomic_DNA"/>
</dbReference>
<keyword evidence="7" id="KW-1185">Reference proteome</keyword>
<evidence type="ECO:0000313" key="6">
    <source>
        <dbReference type="EMBL" id="NXI57878.1"/>
    </source>
</evidence>
<dbReference type="AlphaFoldDB" id="A0A7K9UBD8"/>
<dbReference type="PANTHER" id="PTHR14514:SF2">
    <property type="entry name" value="A-KINASE ANCHOR PROTEIN 6"/>
    <property type="match status" value="1"/>
</dbReference>
<name>A0A7K9UBD8_9AVES</name>
<dbReference type="Proteomes" id="UP000579406">
    <property type="component" value="Unassembled WGS sequence"/>
</dbReference>
<accession>A0A7K9UBD8</accession>
<dbReference type="PANTHER" id="PTHR14514">
    <property type="entry name" value="PKA ANCHORING PROTEIN"/>
    <property type="match status" value="1"/>
</dbReference>
<comment type="caution">
    <text evidence="6">The sequence shown here is derived from an EMBL/GenBank/DDBJ whole genome shotgun (WGS) entry which is preliminary data.</text>
</comment>
<keyword evidence="3" id="KW-0677">Repeat</keyword>
<dbReference type="OrthoDB" id="9448174at2759"/>
<evidence type="ECO:0000256" key="4">
    <source>
        <dbReference type="ARBA" id="ARBA00023136"/>
    </source>
</evidence>
<organism evidence="6 7">
    <name type="scientific">Chloroceryle aenea</name>
    <name type="common">American pygmy kingfisher</name>
    <dbReference type="NCBI Taxonomy" id="176938"/>
    <lineage>
        <taxon>Eukaryota</taxon>
        <taxon>Metazoa</taxon>
        <taxon>Chordata</taxon>
        <taxon>Craniata</taxon>
        <taxon>Vertebrata</taxon>
        <taxon>Euteleostomi</taxon>
        <taxon>Archelosauria</taxon>
        <taxon>Archosauria</taxon>
        <taxon>Dinosauria</taxon>
        <taxon>Saurischia</taxon>
        <taxon>Theropoda</taxon>
        <taxon>Coelurosauria</taxon>
        <taxon>Aves</taxon>
        <taxon>Neognathae</taxon>
        <taxon>Neoaves</taxon>
        <taxon>Telluraves</taxon>
        <taxon>Coraciimorphae</taxon>
        <taxon>Coraciiformes</taxon>
        <taxon>Cerylidae</taxon>
        <taxon>Chloroceryle</taxon>
    </lineage>
</organism>
<feature type="compositionally biased region" description="Polar residues" evidence="5">
    <location>
        <begin position="295"/>
        <end position="310"/>
    </location>
</feature>
<evidence type="ECO:0000256" key="5">
    <source>
        <dbReference type="SAM" id="MobiDB-lite"/>
    </source>
</evidence>
<feature type="region of interest" description="Disordered" evidence="5">
    <location>
        <begin position="256"/>
        <end position="310"/>
    </location>
</feature>
<comment type="subcellular location">
    <subcellularLocation>
        <location evidence="1">Endomembrane system</location>
    </subcellularLocation>
</comment>
<evidence type="ECO:0000256" key="2">
    <source>
        <dbReference type="ARBA" id="ARBA00022553"/>
    </source>
</evidence>
<feature type="non-terminal residue" evidence="6">
    <location>
        <position position="1"/>
    </location>
</feature>
<dbReference type="Gene3D" id="1.20.58.60">
    <property type="match status" value="1"/>
</dbReference>
<keyword evidence="4" id="KW-0472">Membrane</keyword>
<gene>
    <name evidence="6" type="primary">Cep68</name>
    <name evidence="6" type="ORF">CHLAEN_R04855</name>
</gene>
<keyword evidence="2" id="KW-0597">Phosphoprotein</keyword>
<feature type="compositionally biased region" description="Basic and acidic residues" evidence="5">
    <location>
        <begin position="154"/>
        <end position="165"/>
    </location>
</feature>
<sequence length="486" mass="53684">PLLDDSTTMEHIREMSSYQADYWVCAIPDSLPPSPDRRSPHWNPNKEYEDLLDYAYPLKPRYRLGKMPEPFLQDSGIGLDSFSVTPKGMSISTSIYSQGGQVQGGVENGCLRFMASAERFSTPGPGKRGCSGAGPYYEPLAIAKELSFAKCDSSHPSRGSAKDVVTESAGLGSSGHPAVDGRSWGTRGSPFPDCDGQVDSTNRFLPITGVLPLRKEWEGDEEFLSLPPRLRELERLAQILSSLSLTIRVPGHDHRDLTCHSQSRQPPPANLSLFGEARSRDKRGNSEDYAGLWSPCSSQKPGWENSESSGQIHRDSLQMLHLPTSLGDALDRTYLNEPQVKGHLKKSKQSKSLSQCIKMFCCQLEELIHWLYNIVDITSSWVPALTDTEGMKTSLHRCLEFKKDVADHRSLTQSVLDRGEALLDCMALNSPALKDSLGLIAKQSEELETHAEHLYTSVLAAVGHTQGKDQLETEGVQQTAAEWVSR</sequence>
<reference evidence="6 7" key="1">
    <citation type="submission" date="2019-09" db="EMBL/GenBank/DDBJ databases">
        <title>Bird 10,000 Genomes (B10K) Project - Family phase.</title>
        <authorList>
            <person name="Zhang G."/>
        </authorList>
    </citation>
    <scope>NUCLEOTIDE SEQUENCE [LARGE SCALE GENOMIC DNA]</scope>
    <source>
        <strain evidence="6">B10K-DU-001-61</strain>
        <tissue evidence="6">Muscle</tissue>
    </source>
</reference>